<dbReference type="EMBL" id="AJTX02000002">
    <property type="protein sequence ID" value="KKJ01166.1"/>
    <property type="molecule type" value="Genomic_DNA"/>
</dbReference>
<sequence length="421" mass="46955">MITLDQVVQELEHDQQQARIKKLLVYACYDIWEDNPEVLETLPVGELVQTILSQCPTLAHLEQLLTNLVAQINKPVAYIQVQNVILQKLEPLYQLSSRASPTTLDDVHQRTVNLLAQHPNQIRLKKLLLCVCRNTWDNNTDALNGIPWEDLLQELEAKVDHLGSLETVLRTIITALSKPDTYQVVAQDLLQILSPLYQEYRSTAHQRQGLSPDPAATFPRKSQSWTDSTPSGNLSTQPFSSPLSGSLSGPLSGPLSGSLSGPLSGPLSGSLSGPLSASLNAVTQFPARHWRRWLRKRYIFLGVGGVVLVSGTHYSLQHFNPFRQHDICFDRATSPDNSRYVTFTPVRCSDPKTVLGSVLGAELATLTFRDINEDGQVDYVVSSDWLRCGWGWNQCDRASLTAVSIKLGYQPDFAIIKEERY</sequence>
<feature type="region of interest" description="Disordered" evidence="1">
    <location>
        <begin position="204"/>
        <end position="260"/>
    </location>
</feature>
<dbReference type="STRING" id="317619.GCA_000332315_03552"/>
<organism evidence="2 3">
    <name type="scientific">Prochlorothrix hollandica PCC 9006 = CALU 1027</name>
    <dbReference type="NCBI Taxonomy" id="317619"/>
    <lineage>
        <taxon>Bacteria</taxon>
        <taxon>Bacillati</taxon>
        <taxon>Cyanobacteriota</taxon>
        <taxon>Cyanophyceae</taxon>
        <taxon>Prochlorotrichales</taxon>
        <taxon>Prochlorotrichaceae</taxon>
        <taxon>Prochlorothrix</taxon>
    </lineage>
</organism>
<dbReference type="eggNOG" id="COG2114">
    <property type="taxonomic scope" value="Bacteria"/>
</dbReference>
<reference evidence="2" key="1">
    <citation type="submission" date="2012-04" db="EMBL/GenBank/DDBJ databases">
        <authorList>
            <person name="Borisov I.G."/>
            <person name="Ivanikova N.V."/>
            <person name="Pinevich A.V."/>
        </authorList>
    </citation>
    <scope>NUCLEOTIDE SEQUENCE</scope>
    <source>
        <strain evidence="2">CALU 1027</strain>
    </source>
</reference>
<evidence type="ECO:0000256" key="1">
    <source>
        <dbReference type="SAM" id="MobiDB-lite"/>
    </source>
</evidence>
<name>A0A0M2PXJ8_PROHO</name>
<feature type="compositionally biased region" description="Low complexity" evidence="1">
    <location>
        <begin position="240"/>
        <end position="260"/>
    </location>
</feature>
<dbReference type="AlphaFoldDB" id="A0A0M2PXJ8"/>
<feature type="compositionally biased region" description="Polar residues" evidence="1">
    <location>
        <begin position="220"/>
        <end position="239"/>
    </location>
</feature>
<gene>
    <name evidence="2" type="ORF">PROH_01880</name>
</gene>
<accession>A0A0M2PXJ8</accession>
<comment type="caution">
    <text evidence="2">The sequence shown here is derived from an EMBL/GenBank/DDBJ whole genome shotgun (WGS) entry which is preliminary data.</text>
</comment>
<protein>
    <submittedName>
        <fullName evidence="2">Uncharacterized protein</fullName>
    </submittedName>
</protein>
<keyword evidence="3" id="KW-1185">Reference proteome</keyword>
<dbReference type="Proteomes" id="UP000034681">
    <property type="component" value="Unassembled WGS sequence"/>
</dbReference>
<evidence type="ECO:0000313" key="2">
    <source>
        <dbReference type="EMBL" id="KKJ01166.1"/>
    </source>
</evidence>
<proteinExistence type="predicted"/>
<evidence type="ECO:0000313" key="3">
    <source>
        <dbReference type="Proteomes" id="UP000034681"/>
    </source>
</evidence>